<dbReference type="EMBL" id="DVLP01000273">
    <property type="protein sequence ID" value="HIT75727.1"/>
    <property type="molecule type" value="Genomic_DNA"/>
</dbReference>
<accession>A0A9D1GYZ8</accession>
<proteinExistence type="inferred from homology"/>
<organism evidence="4 5">
    <name type="scientific">Candidatus Avipropionibacterium avicola</name>
    <dbReference type="NCBI Taxonomy" id="2840701"/>
    <lineage>
        <taxon>Bacteria</taxon>
        <taxon>Bacillati</taxon>
        <taxon>Actinomycetota</taxon>
        <taxon>Actinomycetes</taxon>
        <taxon>Propionibacteriales</taxon>
        <taxon>Propionibacteriaceae</taxon>
        <taxon>Propionibacteriaceae incertae sedis</taxon>
        <taxon>Candidatus Avipropionibacterium</taxon>
    </lineage>
</organism>
<evidence type="ECO:0000313" key="4">
    <source>
        <dbReference type="EMBL" id="HIT75727.1"/>
    </source>
</evidence>
<protein>
    <submittedName>
        <fullName evidence="4">Fumarylacetoacetate hydrolase family protein</fullName>
    </submittedName>
</protein>
<keyword evidence="4" id="KW-0378">Hydrolase</keyword>
<dbReference type="GO" id="GO:0044281">
    <property type="term" value="P:small molecule metabolic process"/>
    <property type="evidence" value="ECO:0007669"/>
    <property type="project" value="UniProtKB-ARBA"/>
</dbReference>
<dbReference type="Gene3D" id="3.90.850.10">
    <property type="entry name" value="Fumarylacetoacetase-like, C-terminal domain"/>
    <property type="match status" value="1"/>
</dbReference>
<dbReference type="PANTHER" id="PTHR42796">
    <property type="entry name" value="FUMARYLACETOACETATE HYDROLASE DOMAIN-CONTAINING PROTEIN 2A-RELATED"/>
    <property type="match status" value="1"/>
</dbReference>
<evidence type="ECO:0000313" key="5">
    <source>
        <dbReference type="Proteomes" id="UP000886842"/>
    </source>
</evidence>
<dbReference type="GO" id="GO:0016787">
    <property type="term" value="F:hydrolase activity"/>
    <property type="evidence" value="ECO:0007669"/>
    <property type="project" value="UniProtKB-KW"/>
</dbReference>
<evidence type="ECO:0000256" key="1">
    <source>
        <dbReference type="ARBA" id="ARBA00010211"/>
    </source>
</evidence>
<sequence length="384" mass="41265">MTRTLLPHDAERARLVGRVSVPGLGPSVVLVDGDEVVELTGRGLPTVAALLAQPDPVAACRPGPDATRWSLAEVVAATVAEDRERPRLLAPIDLQVVKACGVTFVESMLERVIEERAAGDPERAAELRERIGTAIGGSLRSIVPGSDQAQEVARMLKAEGMWSQYLEVGIGADPEVFTKAPVLSSVGCGVDIGVRPDSHWNNPEPELVLLVGPDGRIRGATLGNDVNLRDFEGRSALLLGEAKDNNASSALGPFVRLLDQDYGLDDLRSTQIDLRVTGSDGFVLEGSNSLEQISRDLLDLVGHVTAHHQYPDGFALFTGTLFAPIQDRERPGGGFTHHRDDVVRIHNDRLGTLVNRVRSTDEVAPWEFGISALMENLAVRGLLG</sequence>
<dbReference type="Pfam" id="PF01557">
    <property type="entry name" value="FAA_hydrolase"/>
    <property type="match status" value="1"/>
</dbReference>
<dbReference type="AlphaFoldDB" id="A0A9D1GYZ8"/>
<gene>
    <name evidence="4" type="ORF">IAA98_09090</name>
</gene>
<dbReference type="Proteomes" id="UP000886842">
    <property type="component" value="Unassembled WGS sequence"/>
</dbReference>
<evidence type="ECO:0000256" key="2">
    <source>
        <dbReference type="ARBA" id="ARBA00022723"/>
    </source>
</evidence>
<dbReference type="GO" id="GO:0046872">
    <property type="term" value="F:metal ion binding"/>
    <property type="evidence" value="ECO:0007669"/>
    <property type="project" value="UniProtKB-KW"/>
</dbReference>
<reference evidence="4" key="2">
    <citation type="journal article" date="2021" name="PeerJ">
        <title>Extensive microbial diversity within the chicken gut microbiome revealed by metagenomics and culture.</title>
        <authorList>
            <person name="Gilroy R."/>
            <person name="Ravi A."/>
            <person name="Getino M."/>
            <person name="Pursley I."/>
            <person name="Horton D.L."/>
            <person name="Alikhan N.F."/>
            <person name="Baker D."/>
            <person name="Gharbi K."/>
            <person name="Hall N."/>
            <person name="Watson M."/>
            <person name="Adriaenssens E.M."/>
            <person name="Foster-Nyarko E."/>
            <person name="Jarju S."/>
            <person name="Secka A."/>
            <person name="Antonio M."/>
            <person name="Oren A."/>
            <person name="Chaudhuri R.R."/>
            <person name="La Ragione R."/>
            <person name="Hildebrand F."/>
            <person name="Pallen M.J."/>
        </authorList>
    </citation>
    <scope>NUCLEOTIDE SEQUENCE</scope>
    <source>
        <strain evidence="4">ChiGjej1B1-24693</strain>
    </source>
</reference>
<comment type="caution">
    <text evidence="4">The sequence shown here is derived from an EMBL/GenBank/DDBJ whole genome shotgun (WGS) entry which is preliminary data.</text>
</comment>
<dbReference type="InterPro" id="IPR051121">
    <property type="entry name" value="FAH"/>
</dbReference>
<dbReference type="InterPro" id="IPR011234">
    <property type="entry name" value="Fumarylacetoacetase-like_C"/>
</dbReference>
<dbReference type="SUPFAM" id="SSF56529">
    <property type="entry name" value="FAH"/>
    <property type="match status" value="1"/>
</dbReference>
<dbReference type="PANTHER" id="PTHR42796:SF7">
    <property type="entry name" value="2-DEHYDRO-3-DEOXY-D-ARABINONATE DEHYDRATASE"/>
    <property type="match status" value="1"/>
</dbReference>
<name>A0A9D1GYZ8_9ACTN</name>
<comment type="similarity">
    <text evidence="1">Belongs to the FAH family.</text>
</comment>
<evidence type="ECO:0000259" key="3">
    <source>
        <dbReference type="Pfam" id="PF01557"/>
    </source>
</evidence>
<keyword evidence="2" id="KW-0479">Metal-binding</keyword>
<reference evidence="4" key="1">
    <citation type="submission" date="2020-10" db="EMBL/GenBank/DDBJ databases">
        <authorList>
            <person name="Gilroy R."/>
        </authorList>
    </citation>
    <scope>NUCLEOTIDE SEQUENCE</scope>
    <source>
        <strain evidence="4">ChiGjej1B1-24693</strain>
    </source>
</reference>
<feature type="domain" description="Fumarylacetoacetase-like C-terminal" evidence="3">
    <location>
        <begin position="217"/>
        <end position="358"/>
    </location>
</feature>
<dbReference type="InterPro" id="IPR036663">
    <property type="entry name" value="Fumarylacetoacetase_C_sf"/>
</dbReference>